<dbReference type="AlphaFoldDB" id="A0A212FMX5"/>
<reference evidence="2 3" key="1">
    <citation type="journal article" date="2011" name="Cell">
        <title>The monarch butterfly genome yields insights into long-distance migration.</title>
        <authorList>
            <person name="Zhan S."/>
            <person name="Merlin C."/>
            <person name="Boore J.L."/>
            <person name="Reppert S.M."/>
        </authorList>
    </citation>
    <scope>NUCLEOTIDE SEQUENCE [LARGE SCALE GENOMIC DNA]</scope>
    <source>
        <strain evidence="2">F-2</strain>
    </source>
</reference>
<evidence type="ECO:0000256" key="1">
    <source>
        <dbReference type="SAM" id="MobiDB-lite"/>
    </source>
</evidence>
<dbReference type="KEGG" id="dpl:KGM_207103"/>
<comment type="caution">
    <text evidence="2">The sequence shown here is derived from an EMBL/GenBank/DDBJ whole genome shotgun (WGS) entry which is preliminary data.</text>
</comment>
<evidence type="ECO:0000313" key="2">
    <source>
        <dbReference type="EMBL" id="OWR55088.1"/>
    </source>
</evidence>
<feature type="region of interest" description="Disordered" evidence="1">
    <location>
        <begin position="1"/>
        <end position="36"/>
    </location>
</feature>
<organism evidence="2 3">
    <name type="scientific">Danaus plexippus plexippus</name>
    <dbReference type="NCBI Taxonomy" id="278856"/>
    <lineage>
        <taxon>Eukaryota</taxon>
        <taxon>Metazoa</taxon>
        <taxon>Ecdysozoa</taxon>
        <taxon>Arthropoda</taxon>
        <taxon>Hexapoda</taxon>
        <taxon>Insecta</taxon>
        <taxon>Pterygota</taxon>
        <taxon>Neoptera</taxon>
        <taxon>Endopterygota</taxon>
        <taxon>Lepidoptera</taxon>
        <taxon>Glossata</taxon>
        <taxon>Ditrysia</taxon>
        <taxon>Papilionoidea</taxon>
        <taxon>Nymphalidae</taxon>
        <taxon>Danainae</taxon>
        <taxon>Danaini</taxon>
        <taxon>Danaina</taxon>
        <taxon>Danaus</taxon>
        <taxon>Danaus</taxon>
    </lineage>
</organism>
<sequence length="36" mass="4054">MCGGGGGPTRHSTNEKRTRGDRWSVVEDTDRPRHMN</sequence>
<gene>
    <name evidence="2" type="ORF">KGM_207103</name>
</gene>
<dbReference type="Proteomes" id="UP000007151">
    <property type="component" value="Unassembled WGS sequence"/>
</dbReference>
<protein>
    <submittedName>
        <fullName evidence="2">Uncharacterized protein</fullName>
    </submittedName>
</protein>
<dbReference type="InParanoid" id="A0A212FMX5"/>
<name>A0A212FMX5_DANPL</name>
<keyword evidence="3" id="KW-1185">Reference proteome</keyword>
<dbReference type="EMBL" id="AGBW02007651">
    <property type="protein sequence ID" value="OWR55088.1"/>
    <property type="molecule type" value="Genomic_DNA"/>
</dbReference>
<proteinExistence type="predicted"/>
<evidence type="ECO:0000313" key="3">
    <source>
        <dbReference type="Proteomes" id="UP000007151"/>
    </source>
</evidence>
<accession>A0A212FMX5</accession>
<feature type="compositionally biased region" description="Basic and acidic residues" evidence="1">
    <location>
        <begin position="12"/>
        <end position="36"/>
    </location>
</feature>